<gene>
    <name evidence="1" type="ORF">AALO_G00193760</name>
</gene>
<accession>A0AAV6G7I0</accession>
<dbReference type="EMBL" id="JADWDJ010000014">
    <property type="protein sequence ID" value="KAG5270534.1"/>
    <property type="molecule type" value="Genomic_DNA"/>
</dbReference>
<proteinExistence type="predicted"/>
<dbReference type="Proteomes" id="UP000823561">
    <property type="component" value="Chromosome 14"/>
</dbReference>
<sequence length="392" mass="44319">MHISFQPVGFIVTSYAYPIKLAVIDGTSPEVNKVRKVFRTSKQLQVMFWLLLLIIGALPTSDGLKVFEFCCGKKLYIPAPVMSRVPLLACIYFTPISPGAKALMVMNRTLSLDPHYQYKDETVFISELADRDQGTFSWSCQDSTQLTDFLKLVMKDCSEHVNVYYGDKLEIFPPRRAAMLEFSPSRRPSGQRVVWRRGRTGQVNNWWSVNTTTPDHEGNYTACTHSGVELRKTRVSVIARTLQAIVEEEESFVFPLPIPASTALISFRDPSGMEHVLYQNGRERLDTFDLFKVRCWRVQRLQASDAGNWYCPPVPRSALIDDFEHIPTAPDTQVQATSQCPFTSNLSPQSDAGPCFQSKRRLGDSLDFLSTNPLSTDTLLATTYTSEKLNFL</sequence>
<keyword evidence="2" id="KW-1185">Reference proteome</keyword>
<evidence type="ECO:0000313" key="2">
    <source>
        <dbReference type="Proteomes" id="UP000823561"/>
    </source>
</evidence>
<comment type="caution">
    <text evidence="1">The sequence shown here is derived from an EMBL/GenBank/DDBJ whole genome shotgun (WGS) entry which is preliminary data.</text>
</comment>
<protein>
    <submittedName>
        <fullName evidence="1">Uncharacterized protein</fullName>
    </submittedName>
</protein>
<dbReference type="AlphaFoldDB" id="A0AAV6G7I0"/>
<organism evidence="1 2">
    <name type="scientific">Alosa alosa</name>
    <name type="common">allis shad</name>
    <dbReference type="NCBI Taxonomy" id="278164"/>
    <lineage>
        <taxon>Eukaryota</taxon>
        <taxon>Metazoa</taxon>
        <taxon>Chordata</taxon>
        <taxon>Craniata</taxon>
        <taxon>Vertebrata</taxon>
        <taxon>Euteleostomi</taxon>
        <taxon>Actinopterygii</taxon>
        <taxon>Neopterygii</taxon>
        <taxon>Teleostei</taxon>
        <taxon>Clupei</taxon>
        <taxon>Clupeiformes</taxon>
        <taxon>Clupeoidei</taxon>
        <taxon>Clupeidae</taxon>
        <taxon>Alosa</taxon>
    </lineage>
</organism>
<evidence type="ECO:0000313" key="1">
    <source>
        <dbReference type="EMBL" id="KAG5270534.1"/>
    </source>
</evidence>
<name>A0AAV6G7I0_9TELE</name>
<reference evidence="1" key="1">
    <citation type="submission" date="2020-10" db="EMBL/GenBank/DDBJ databases">
        <title>Chromosome-scale genome assembly of the Allis shad, Alosa alosa.</title>
        <authorList>
            <person name="Margot Z."/>
            <person name="Christophe K."/>
            <person name="Cabau C."/>
            <person name="Louis A."/>
            <person name="Berthelot C."/>
            <person name="Parey E."/>
            <person name="Roest Crollius H."/>
            <person name="Montfort J."/>
            <person name="Robinson-Rechavi M."/>
            <person name="Bucao C."/>
            <person name="Bouchez O."/>
            <person name="Gislard M."/>
            <person name="Lluch J."/>
            <person name="Milhes M."/>
            <person name="Lampietro C."/>
            <person name="Lopez Roques C."/>
            <person name="Donnadieu C."/>
            <person name="Braasch I."/>
            <person name="Desvignes T."/>
            <person name="Postlethwait J."/>
            <person name="Bobe J."/>
            <person name="Guiguen Y."/>
        </authorList>
    </citation>
    <scope>NUCLEOTIDE SEQUENCE</scope>
    <source>
        <strain evidence="1">M-15738</strain>
        <tissue evidence="1">Blood</tissue>
    </source>
</reference>